<feature type="non-terminal residue" evidence="1">
    <location>
        <position position="50"/>
    </location>
</feature>
<reference evidence="1" key="1">
    <citation type="journal article" date="2014" name="Front. Microbiol.">
        <title>High frequency of phylogenetically diverse reductive dehalogenase-homologous genes in deep subseafloor sedimentary metagenomes.</title>
        <authorList>
            <person name="Kawai M."/>
            <person name="Futagami T."/>
            <person name="Toyoda A."/>
            <person name="Takaki Y."/>
            <person name="Nishi S."/>
            <person name="Hori S."/>
            <person name="Arai W."/>
            <person name="Tsubouchi T."/>
            <person name="Morono Y."/>
            <person name="Uchiyama I."/>
            <person name="Ito T."/>
            <person name="Fujiyama A."/>
            <person name="Inagaki F."/>
            <person name="Takami H."/>
        </authorList>
    </citation>
    <scope>NUCLEOTIDE SEQUENCE</scope>
    <source>
        <strain evidence="1">Expedition CK06-06</strain>
    </source>
</reference>
<name>X1S508_9ZZZZ</name>
<proteinExistence type="predicted"/>
<dbReference type="EMBL" id="BARV01045626">
    <property type="protein sequence ID" value="GAI70500.1"/>
    <property type="molecule type" value="Genomic_DNA"/>
</dbReference>
<evidence type="ECO:0000313" key="1">
    <source>
        <dbReference type="EMBL" id="GAI70500.1"/>
    </source>
</evidence>
<comment type="caution">
    <text evidence="1">The sequence shown here is derived from an EMBL/GenBank/DDBJ whole genome shotgun (WGS) entry which is preliminary data.</text>
</comment>
<dbReference type="AlphaFoldDB" id="X1S508"/>
<organism evidence="1">
    <name type="scientific">marine sediment metagenome</name>
    <dbReference type="NCBI Taxonomy" id="412755"/>
    <lineage>
        <taxon>unclassified sequences</taxon>
        <taxon>metagenomes</taxon>
        <taxon>ecological metagenomes</taxon>
    </lineage>
</organism>
<protein>
    <submittedName>
        <fullName evidence="1">Uncharacterized protein</fullName>
    </submittedName>
</protein>
<accession>X1S508</accession>
<sequence>IDIDIVYVQVKDNPYGLDFNEISITGEILFAILYDDLYAFQDKIKQMGKY</sequence>
<feature type="non-terminal residue" evidence="1">
    <location>
        <position position="1"/>
    </location>
</feature>
<gene>
    <name evidence="1" type="ORF">S06H3_66708</name>
</gene>